<name>A0ACC3ANE7_9EURO</name>
<evidence type="ECO:0000313" key="1">
    <source>
        <dbReference type="EMBL" id="KAK1139031.1"/>
    </source>
</evidence>
<dbReference type="EMBL" id="JAOPJF010000119">
    <property type="protein sequence ID" value="KAK1139031.1"/>
    <property type="molecule type" value="Genomic_DNA"/>
</dbReference>
<dbReference type="Proteomes" id="UP001177260">
    <property type="component" value="Unassembled WGS sequence"/>
</dbReference>
<comment type="caution">
    <text evidence="1">The sequence shown here is derived from an EMBL/GenBank/DDBJ whole genome shotgun (WGS) entry which is preliminary data.</text>
</comment>
<reference evidence="1 2" key="1">
    <citation type="journal article" date="2023" name="ACS Omega">
        <title>Identification of the Neoaspergillic Acid Biosynthesis Gene Cluster by Establishing an In Vitro CRISPR-Ribonucleoprotein Genetic System in Aspergillus melleus.</title>
        <authorList>
            <person name="Yuan B."/>
            <person name="Grau M.F."/>
            <person name="Murata R.M."/>
            <person name="Torok T."/>
            <person name="Venkateswaran K."/>
            <person name="Stajich J.E."/>
            <person name="Wang C.C.C."/>
        </authorList>
    </citation>
    <scope>NUCLEOTIDE SEQUENCE [LARGE SCALE GENOMIC DNA]</scope>
    <source>
        <strain evidence="1 2">IMV 1140</strain>
    </source>
</reference>
<sequence length="501" mass="52864">MHLPLRWVLVAIPYLSASVTAFIPYTIELDIPSGDASSSPERRFVPWSLTDGLQDDVESSAGDKLPATSTTFELRRFPVLDRRNNQYKIVRSENSSEPNTAPFSQDGNDLSYFSAVQVGSKNQSLWMMLDTGGANTWLYASDCTSKACQVHNTFGEAASASLQMTGDKWKVGYGTGTVSGLLGSDSLSIANVSVDMTFGLASEASDELQSYPMDGILGLGRASKGVFGHDSFMDVVAKQKLLSSNIVSFSLSRGSAKVQDGAVTFGGVDDSKYKGEIKYTNTVGSKDHWKIPLDDATVDGSACGFSGKSAFIDTGTSYILIPPADAKVLNGKIPGATAQGERNHIIPCNSSAELQFGFSGVNYTISPKDYVGSKTGSGCVSTIVGHALFGDDVWLVGDVFLKNVYTVFDYDKDRIGLAERAYPGDKDSKGDDSDDTNSDSKSDSNSDSDSTSDSDSSSATSTATSTGSSASATDASGDATGIVPRVSWSVVTVLGVVGLMI</sequence>
<keyword evidence="2" id="KW-1185">Reference proteome</keyword>
<gene>
    <name evidence="1" type="ORF">N8T08_001335</name>
</gene>
<accession>A0ACC3ANE7</accession>
<organism evidence="1 2">
    <name type="scientific">Aspergillus melleus</name>
    <dbReference type="NCBI Taxonomy" id="138277"/>
    <lineage>
        <taxon>Eukaryota</taxon>
        <taxon>Fungi</taxon>
        <taxon>Dikarya</taxon>
        <taxon>Ascomycota</taxon>
        <taxon>Pezizomycotina</taxon>
        <taxon>Eurotiomycetes</taxon>
        <taxon>Eurotiomycetidae</taxon>
        <taxon>Eurotiales</taxon>
        <taxon>Aspergillaceae</taxon>
        <taxon>Aspergillus</taxon>
        <taxon>Aspergillus subgen. Circumdati</taxon>
    </lineage>
</organism>
<protein>
    <submittedName>
        <fullName evidence="1">Uncharacterized protein</fullName>
    </submittedName>
</protein>
<evidence type="ECO:0000313" key="2">
    <source>
        <dbReference type="Proteomes" id="UP001177260"/>
    </source>
</evidence>
<proteinExistence type="predicted"/>